<comment type="caution">
    <text evidence="2">The sequence shown here is derived from an EMBL/GenBank/DDBJ whole genome shotgun (WGS) entry which is preliminary data.</text>
</comment>
<evidence type="ECO:0000313" key="3">
    <source>
        <dbReference type="Proteomes" id="UP000704762"/>
    </source>
</evidence>
<dbReference type="PANTHER" id="PTHR12121">
    <property type="entry name" value="CARBON CATABOLITE REPRESSOR PROTEIN 4"/>
    <property type="match status" value="1"/>
</dbReference>
<dbReference type="InterPro" id="IPR050410">
    <property type="entry name" value="CCR4/nocturin_mRNA_transcr"/>
</dbReference>
<keyword evidence="3" id="KW-1185">Reference proteome</keyword>
<keyword evidence="2" id="KW-0255">Endonuclease</keyword>
<gene>
    <name evidence="2" type="ORF">JOE57_000304</name>
</gene>
<dbReference type="InterPro" id="IPR036691">
    <property type="entry name" value="Endo/exonu/phosph_ase_sf"/>
</dbReference>
<name>A0ABS2REF6_9ACTN</name>
<protein>
    <submittedName>
        <fullName evidence="2">Endonuclease/exonuclease/phosphatase family metal-dependent hydrolase</fullName>
    </submittedName>
</protein>
<accession>A0ABS2REF6</accession>
<dbReference type="GO" id="GO:0004519">
    <property type="term" value="F:endonuclease activity"/>
    <property type="evidence" value="ECO:0007669"/>
    <property type="project" value="UniProtKB-KW"/>
</dbReference>
<evidence type="ECO:0000313" key="2">
    <source>
        <dbReference type="EMBL" id="MBM7797383.1"/>
    </source>
</evidence>
<dbReference type="RefSeq" id="WP_204916082.1">
    <property type="nucleotide sequence ID" value="NZ_BAAAQP010000003.1"/>
</dbReference>
<dbReference type="CDD" id="cd09083">
    <property type="entry name" value="EEP-1"/>
    <property type="match status" value="1"/>
</dbReference>
<organism evidence="2 3">
    <name type="scientific">Microlunatus panaciterrae</name>
    <dbReference type="NCBI Taxonomy" id="400768"/>
    <lineage>
        <taxon>Bacteria</taxon>
        <taxon>Bacillati</taxon>
        <taxon>Actinomycetota</taxon>
        <taxon>Actinomycetes</taxon>
        <taxon>Propionibacteriales</taxon>
        <taxon>Propionibacteriaceae</taxon>
        <taxon>Microlunatus</taxon>
    </lineage>
</organism>
<dbReference type="InterPro" id="IPR005135">
    <property type="entry name" value="Endo/exonuclease/phosphatase"/>
</dbReference>
<feature type="domain" description="Endonuclease/exonuclease/phosphatase" evidence="1">
    <location>
        <begin position="2"/>
        <end position="220"/>
    </location>
</feature>
<sequence>MAEFLRSARPAVLGTQEGLVGQLRDMAADLPDGYDWVGQGRRGGTDDEFCAVFFDTGLVEPLKVSHGWLSDTPEVAGSTGWGNSLPRMFTAVTFRDRDSGSEFDLVNTHLDHQSAKARLASARMLQDRARQSIRAGRPVVVLGDFNADAERSPEYQLLIDTPLQDSHLVAGTGQQIGTVNGYGPPGPGPRIDWILTGPGVEVRSAGIVDNGTPGGYASDHLPVQAEIWLPPSRSSLPR</sequence>
<dbReference type="GO" id="GO:0016787">
    <property type="term" value="F:hydrolase activity"/>
    <property type="evidence" value="ECO:0007669"/>
    <property type="project" value="UniProtKB-KW"/>
</dbReference>
<keyword evidence="2" id="KW-0378">Hydrolase</keyword>
<keyword evidence="2" id="KW-0540">Nuclease</keyword>
<dbReference type="Gene3D" id="3.60.10.10">
    <property type="entry name" value="Endonuclease/exonuclease/phosphatase"/>
    <property type="match status" value="1"/>
</dbReference>
<dbReference type="SUPFAM" id="SSF56219">
    <property type="entry name" value="DNase I-like"/>
    <property type="match status" value="1"/>
</dbReference>
<reference evidence="2 3" key="1">
    <citation type="submission" date="2021-01" db="EMBL/GenBank/DDBJ databases">
        <title>Sequencing the genomes of 1000 actinobacteria strains.</title>
        <authorList>
            <person name="Klenk H.-P."/>
        </authorList>
    </citation>
    <scope>NUCLEOTIDE SEQUENCE [LARGE SCALE GENOMIC DNA]</scope>
    <source>
        <strain evidence="2 3">DSM 18662</strain>
    </source>
</reference>
<dbReference type="EMBL" id="JAFBCF010000001">
    <property type="protein sequence ID" value="MBM7797383.1"/>
    <property type="molecule type" value="Genomic_DNA"/>
</dbReference>
<evidence type="ECO:0000259" key="1">
    <source>
        <dbReference type="Pfam" id="PF03372"/>
    </source>
</evidence>
<dbReference type="Proteomes" id="UP000704762">
    <property type="component" value="Unassembled WGS sequence"/>
</dbReference>
<dbReference type="Pfam" id="PF03372">
    <property type="entry name" value="Exo_endo_phos"/>
    <property type="match status" value="1"/>
</dbReference>
<proteinExistence type="predicted"/>
<dbReference type="PANTHER" id="PTHR12121:SF36">
    <property type="entry name" value="ENDONUCLEASE_EXONUCLEASE_PHOSPHATASE DOMAIN-CONTAINING PROTEIN"/>
    <property type="match status" value="1"/>
</dbReference>